<evidence type="ECO:0000256" key="5">
    <source>
        <dbReference type="ARBA" id="ARBA00023002"/>
    </source>
</evidence>
<dbReference type="PANTHER" id="PTHR33577:SF9">
    <property type="entry name" value="PEROXIDASE STCC"/>
    <property type="match status" value="1"/>
</dbReference>
<feature type="region of interest" description="Disordered" evidence="8">
    <location>
        <begin position="18"/>
        <end position="51"/>
    </location>
</feature>
<evidence type="ECO:0000313" key="11">
    <source>
        <dbReference type="Proteomes" id="UP000620124"/>
    </source>
</evidence>
<dbReference type="GO" id="GO:0046872">
    <property type="term" value="F:metal ion binding"/>
    <property type="evidence" value="ECO:0007669"/>
    <property type="project" value="UniProtKB-KW"/>
</dbReference>
<evidence type="ECO:0000256" key="8">
    <source>
        <dbReference type="SAM" id="MobiDB-lite"/>
    </source>
</evidence>
<protein>
    <submittedName>
        <fullName evidence="10">Cloroperoxidase</fullName>
    </submittedName>
</protein>
<comment type="caution">
    <text evidence="10">The sequence shown here is derived from an EMBL/GenBank/DDBJ whole genome shotgun (WGS) entry which is preliminary data.</text>
</comment>
<keyword evidence="11" id="KW-1185">Reference proteome</keyword>
<evidence type="ECO:0000256" key="6">
    <source>
        <dbReference type="ARBA" id="ARBA00023004"/>
    </source>
</evidence>
<sequence length="99" mass="10641">MPLFSPLWQSPVLTKEARVEVRKGGSNGGPHHGSNHGSPPDPHAFIPAKSTDLRAPCPGLNTLANHGYLPRDGRNITVPMIVQSFEGKSLHGLRDCVLT</sequence>
<dbReference type="Gene3D" id="1.10.489.10">
    <property type="entry name" value="Chloroperoxidase-like"/>
    <property type="match status" value="1"/>
</dbReference>
<keyword evidence="6" id="KW-0408">Iron</keyword>
<feature type="domain" description="Heme haloperoxidase family profile" evidence="9">
    <location>
        <begin position="41"/>
        <end position="99"/>
    </location>
</feature>
<evidence type="ECO:0000256" key="7">
    <source>
        <dbReference type="ARBA" id="ARBA00025795"/>
    </source>
</evidence>
<evidence type="ECO:0000256" key="2">
    <source>
        <dbReference type="ARBA" id="ARBA00022559"/>
    </source>
</evidence>
<keyword evidence="2 10" id="KW-0575">Peroxidase</keyword>
<keyword evidence="5" id="KW-0560">Oxidoreductase</keyword>
<dbReference type="PROSITE" id="PS51405">
    <property type="entry name" value="HEME_HALOPEROXIDASE"/>
    <property type="match status" value="1"/>
</dbReference>
<evidence type="ECO:0000313" key="10">
    <source>
        <dbReference type="EMBL" id="KAF7362906.1"/>
    </source>
</evidence>
<evidence type="ECO:0000256" key="1">
    <source>
        <dbReference type="ARBA" id="ARBA00001970"/>
    </source>
</evidence>
<dbReference type="OrthoDB" id="2542103at2759"/>
<comment type="similarity">
    <text evidence="7">Belongs to the chloroperoxidase family.</text>
</comment>
<evidence type="ECO:0000256" key="3">
    <source>
        <dbReference type="ARBA" id="ARBA00022617"/>
    </source>
</evidence>
<keyword evidence="3" id="KW-0349">Heme</keyword>
<name>A0A8H7D8Q8_9AGAR</name>
<evidence type="ECO:0000256" key="4">
    <source>
        <dbReference type="ARBA" id="ARBA00022723"/>
    </source>
</evidence>
<dbReference type="PANTHER" id="PTHR33577">
    <property type="entry name" value="STERIGMATOCYSTIN BIOSYNTHESIS PEROXIDASE STCC-RELATED"/>
    <property type="match status" value="1"/>
</dbReference>
<dbReference type="Proteomes" id="UP000620124">
    <property type="component" value="Unassembled WGS sequence"/>
</dbReference>
<gene>
    <name evidence="10" type="ORF">MVEN_00641200</name>
</gene>
<dbReference type="SUPFAM" id="SSF47571">
    <property type="entry name" value="Cloroperoxidase"/>
    <property type="match status" value="1"/>
</dbReference>
<dbReference type="Pfam" id="PF01328">
    <property type="entry name" value="Peroxidase_2"/>
    <property type="match status" value="1"/>
</dbReference>
<dbReference type="InterPro" id="IPR000028">
    <property type="entry name" value="Chloroperoxidase"/>
</dbReference>
<dbReference type="EMBL" id="JACAZI010000004">
    <property type="protein sequence ID" value="KAF7362906.1"/>
    <property type="molecule type" value="Genomic_DNA"/>
</dbReference>
<accession>A0A8H7D8Q8</accession>
<dbReference type="InterPro" id="IPR036851">
    <property type="entry name" value="Chloroperoxidase-like_sf"/>
</dbReference>
<proteinExistence type="inferred from homology"/>
<dbReference type="GO" id="GO:0004601">
    <property type="term" value="F:peroxidase activity"/>
    <property type="evidence" value="ECO:0007669"/>
    <property type="project" value="UniProtKB-KW"/>
</dbReference>
<dbReference type="AlphaFoldDB" id="A0A8H7D8Q8"/>
<keyword evidence="4" id="KW-0479">Metal-binding</keyword>
<reference evidence="10" key="1">
    <citation type="submission" date="2020-05" db="EMBL/GenBank/DDBJ databases">
        <title>Mycena genomes resolve the evolution of fungal bioluminescence.</title>
        <authorList>
            <person name="Tsai I.J."/>
        </authorList>
    </citation>
    <scope>NUCLEOTIDE SEQUENCE</scope>
    <source>
        <strain evidence="10">CCC161011</strain>
    </source>
</reference>
<evidence type="ECO:0000259" key="9">
    <source>
        <dbReference type="PROSITE" id="PS51405"/>
    </source>
</evidence>
<comment type="cofactor">
    <cofactor evidence="1">
        <name>heme b</name>
        <dbReference type="ChEBI" id="CHEBI:60344"/>
    </cofactor>
</comment>
<organism evidence="10 11">
    <name type="scientific">Mycena venus</name>
    <dbReference type="NCBI Taxonomy" id="2733690"/>
    <lineage>
        <taxon>Eukaryota</taxon>
        <taxon>Fungi</taxon>
        <taxon>Dikarya</taxon>
        <taxon>Basidiomycota</taxon>
        <taxon>Agaricomycotina</taxon>
        <taxon>Agaricomycetes</taxon>
        <taxon>Agaricomycetidae</taxon>
        <taxon>Agaricales</taxon>
        <taxon>Marasmiineae</taxon>
        <taxon>Mycenaceae</taxon>
        <taxon>Mycena</taxon>
    </lineage>
</organism>